<dbReference type="PRINTS" id="PR01438">
    <property type="entry name" value="UNVRSLSTRESS"/>
</dbReference>
<dbReference type="PANTHER" id="PTHR46268">
    <property type="entry name" value="STRESS RESPONSE PROTEIN NHAX"/>
    <property type="match status" value="1"/>
</dbReference>
<accession>A0A1A9MZ75</accession>
<feature type="domain" description="UspA" evidence="2">
    <location>
        <begin position="153"/>
        <end position="273"/>
    </location>
</feature>
<evidence type="ECO:0000256" key="1">
    <source>
        <dbReference type="ARBA" id="ARBA00008791"/>
    </source>
</evidence>
<reference evidence="3 4" key="1">
    <citation type="submission" date="2016-04" db="EMBL/GenBank/DDBJ databases">
        <title>Reclassification of Paraburkholderia panaciterrae (Farh et al. 2015) Dobritsa &amp; Samadpour 2016 as a later homotypic synonym of Paraburkholderia ginsengiterrae (Farh et al. 2015) Dobritsa &amp; Samadpour 2016.</title>
        <authorList>
            <person name="Dobritsa A.P."/>
            <person name="Kutumbaka K."/>
            <person name="Samadpour M."/>
        </authorList>
    </citation>
    <scope>NUCLEOTIDE SEQUENCE [LARGE SCALE GENOMIC DNA]</scope>
    <source>
        <strain evidence="3 4">DCY85</strain>
    </source>
</reference>
<comment type="similarity">
    <text evidence="1">Belongs to the universal stress protein A family.</text>
</comment>
<dbReference type="Gene3D" id="3.40.50.12370">
    <property type="match status" value="1"/>
</dbReference>
<dbReference type="RefSeq" id="WP_064286794.1">
    <property type="nucleotide sequence ID" value="NZ_LXKA01000360.1"/>
</dbReference>
<evidence type="ECO:0000313" key="4">
    <source>
        <dbReference type="Proteomes" id="UP000078116"/>
    </source>
</evidence>
<dbReference type="OrthoDB" id="9804721at2"/>
<dbReference type="CDD" id="cd00293">
    <property type="entry name" value="USP-like"/>
    <property type="match status" value="2"/>
</dbReference>
<evidence type="ECO:0000313" key="3">
    <source>
        <dbReference type="EMBL" id="OAJ53512.1"/>
    </source>
</evidence>
<dbReference type="EMBL" id="LXKA01000360">
    <property type="protein sequence ID" value="OAJ53512.1"/>
    <property type="molecule type" value="Genomic_DNA"/>
</dbReference>
<dbReference type="Pfam" id="PF00582">
    <property type="entry name" value="Usp"/>
    <property type="match status" value="2"/>
</dbReference>
<dbReference type="AlphaFoldDB" id="A0A1A9MZ75"/>
<dbReference type="Proteomes" id="UP000078116">
    <property type="component" value="Unassembled WGS sequence"/>
</dbReference>
<proteinExistence type="inferred from homology"/>
<organism evidence="3 4">
    <name type="scientific">Paraburkholderia ginsengiterrae</name>
    <dbReference type="NCBI Taxonomy" id="1462993"/>
    <lineage>
        <taxon>Bacteria</taxon>
        <taxon>Pseudomonadati</taxon>
        <taxon>Pseudomonadota</taxon>
        <taxon>Betaproteobacteria</taxon>
        <taxon>Burkholderiales</taxon>
        <taxon>Burkholderiaceae</taxon>
        <taxon>Paraburkholderia</taxon>
    </lineage>
</organism>
<name>A0A1A9MZ75_9BURK</name>
<gene>
    <name evidence="3" type="ORF">A6V37_09020</name>
</gene>
<protein>
    <submittedName>
        <fullName evidence="3">Universal stress protein UspA</fullName>
    </submittedName>
</protein>
<comment type="caution">
    <text evidence="3">The sequence shown here is derived from an EMBL/GenBank/DDBJ whole genome shotgun (WGS) entry which is preliminary data.</text>
</comment>
<sequence length="275" mass="29862">MNCKTLLVHLDDSAHSAARLDYALVLAARFHAHLIGLYAVCQEPAEPIFLHGEAIWNAGYEAQRNNNRKRAEAAFLAATDRAACNAEWRAPDGAPAATAILHARHADLLILGQDVPEDGSTYGARHFVEDIIMGSGRPAIVLPYAGPVRPQVENVMIAWDGGRESARAATDALPLIRRARFVTIMKVQRHPHNGEPTGIDVADWLARHGIDASFTATPKVRGVDTGTMLLNSLADRHVDLLVMGAYGHARAQERVLGGVTRTMLQSMIVPVLMSH</sequence>
<feature type="domain" description="UspA" evidence="2">
    <location>
        <begin position="4"/>
        <end position="114"/>
    </location>
</feature>
<dbReference type="PANTHER" id="PTHR46268:SF15">
    <property type="entry name" value="UNIVERSAL STRESS PROTEIN HP_0031"/>
    <property type="match status" value="1"/>
</dbReference>
<dbReference type="InterPro" id="IPR006015">
    <property type="entry name" value="Universal_stress_UspA"/>
</dbReference>
<dbReference type="SUPFAM" id="SSF52402">
    <property type="entry name" value="Adenine nucleotide alpha hydrolases-like"/>
    <property type="match status" value="2"/>
</dbReference>
<dbReference type="STRING" id="1462993.A6V36_28875"/>
<dbReference type="InterPro" id="IPR006016">
    <property type="entry name" value="UspA"/>
</dbReference>
<evidence type="ECO:0000259" key="2">
    <source>
        <dbReference type="Pfam" id="PF00582"/>
    </source>
</evidence>